<organism evidence="2">
    <name type="scientific">Caenorhabditis brenneri</name>
    <name type="common">Nematode worm</name>
    <dbReference type="NCBI Taxonomy" id="135651"/>
    <lineage>
        <taxon>Eukaryota</taxon>
        <taxon>Metazoa</taxon>
        <taxon>Ecdysozoa</taxon>
        <taxon>Nematoda</taxon>
        <taxon>Chromadorea</taxon>
        <taxon>Rhabditida</taxon>
        <taxon>Rhabditina</taxon>
        <taxon>Rhabditomorpha</taxon>
        <taxon>Rhabditoidea</taxon>
        <taxon>Rhabditidae</taxon>
        <taxon>Peloderinae</taxon>
        <taxon>Caenorhabditis</taxon>
    </lineage>
</organism>
<dbReference type="OrthoDB" id="5821553at2759"/>
<evidence type="ECO:0000313" key="2">
    <source>
        <dbReference type="Proteomes" id="UP000008068"/>
    </source>
</evidence>
<proteinExistence type="predicted"/>
<dbReference type="STRING" id="135651.G0N9Z9"/>
<keyword evidence="2" id="KW-1185">Reference proteome</keyword>
<dbReference type="PANTHER" id="PTHR31936">
    <property type="entry name" value="PROTEIN CBG18744"/>
    <property type="match status" value="1"/>
</dbReference>
<dbReference type="eggNOG" id="ENOG502THT3">
    <property type="taxonomic scope" value="Eukaryota"/>
</dbReference>
<dbReference type="Proteomes" id="UP000008068">
    <property type="component" value="Unassembled WGS sequence"/>
</dbReference>
<protein>
    <submittedName>
        <fullName evidence="1">Uncharacterized protein</fullName>
    </submittedName>
</protein>
<evidence type="ECO:0000313" key="1">
    <source>
        <dbReference type="EMBL" id="EGT55894.1"/>
    </source>
</evidence>
<sequence length="240" mass="26830">MYYKRSCLTERSGCVCIGPASRYVPCNTQTCVYPAQRTCCIPYVPMIITGKSQCGPLPREPVPTANSQCCPKDGIWSEWTGYTSVSNGWARTRECTSEEAGCPCTGISNQSQEGCPCPEMRTAADVANICKVSKYIGNESKRNETRCEITAILKDNNDDPPAACANYDEGYQFYKYAPVVTLLKSTNECYRDTPLDCESRKEPRAAATRTIQFSCNLETRQWYYEYDGTPVIGFVQHQLP</sequence>
<dbReference type="OMA" id="CATECGS"/>
<name>G0N9Z9_CAEBE</name>
<gene>
    <name evidence="1" type="ORF">CAEBREN_05031</name>
</gene>
<dbReference type="HOGENOM" id="CLU_074198_0_0_1"/>
<accession>G0N9Z9</accession>
<dbReference type="PANTHER" id="PTHR31936:SF7">
    <property type="entry name" value="SHK DOMAIN-CONTAINING PROTEIN"/>
    <property type="match status" value="1"/>
</dbReference>
<dbReference type="EMBL" id="GL379853">
    <property type="protein sequence ID" value="EGT55894.1"/>
    <property type="molecule type" value="Genomic_DNA"/>
</dbReference>
<reference evidence="2" key="1">
    <citation type="submission" date="2011-07" db="EMBL/GenBank/DDBJ databases">
        <authorList>
            <consortium name="Caenorhabditis brenneri Sequencing and Analysis Consortium"/>
            <person name="Wilson R.K."/>
        </authorList>
    </citation>
    <scope>NUCLEOTIDE SEQUENCE [LARGE SCALE GENOMIC DNA]</scope>
    <source>
        <strain evidence="2">PB2801</strain>
    </source>
</reference>
<dbReference type="AlphaFoldDB" id="G0N9Z9"/>
<dbReference type="InParanoid" id="G0N9Z9"/>